<dbReference type="HOGENOM" id="CLU_1211623_0_0_1"/>
<dbReference type="InterPro" id="IPR019410">
    <property type="entry name" value="Methyltransf_16"/>
</dbReference>
<dbReference type="EnsemblPlants" id="LPERR04G22970.1">
    <property type="protein sequence ID" value="LPERR04G22970.1"/>
    <property type="gene ID" value="LPERR04G22970"/>
</dbReference>
<dbReference type="STRING" id="77586.A0A0D9WAA7"/>
<evidence type="ECO:0000313" key="2">
    <source>
        <dbReference type="Proteomes" id="UP000032180"/>
    </source>
</evidence>
<organism evidence="1 2">
    <name type="scientific">Leersia perrieri</name>
    <dbReference type="NCBI Taxonomy" id="77586"/>
    <lineage>
        <taxon>Eukaryota</taxon>
        <taxon>Viridiplantae</taxon>
        <taxon>Streptophyta</taxon>
        <taxon>Embryophyta</taxon>
        <taxon>Tracheophyta</taxon>
        <taxon>Spermatophyta</taxon>
        <taxon>Magnoliopsida</taxon>
        <taxon>Liliopsida</taxon>
        <taxon>Poales</taxon>
        <taxon>Poaceae</taxon>
        <taxon>BOP clade</taxon>
        <taxon>Oryzoideae</taxon>
        <taxon>Oryzeae</taxon>
        <taxon>Oryzinae</taxon>
        <taxon>Leersia</taxon>
    </lineage>
</organism>
<dbReference type="SUPFAM" id="SSF53335">
    <property type="entry name" value="S-adenosyl-L-methionine-dependent methyltransferases"/>
    <property type="match status" value="1"/>
</dbReference>
<dbReference type="Pfam" id="PF10294">
    <property type="entry name" value="Methyltransf_16"/>
    <property type="match status" value="1"/>
</dbReference>
<dbReference type="eggNOG" id="KOG2793">
    <property type="taxonomic scope" value="Eukaryota"/>
</dbReference>
<keyword evidence="2" id="KW-1185">Reference proteome</keyword>
<protein>
    <submittedName>
        <fullName evidence="1">Uncharacterized protein</fullName>
    </submittedName>
</protein>
<dbReference type="PANTHER" id="PTHR14614">
    <property type="entry name" value="HEPATOCELLULAR CARCINOMA-ASSOCIATED ANTIGEN"/>
    <property type="match status" value="1"/>
</dbReference>
<proteinExistence type="predicted"/>
<reference evidence="1" key="3">
    <citation type="submission" date="2015-04" db="UniProtKB">
        <authorList>
            <consortium name="EnsemblPlants"/>
        </authorList>
    </citation>
    <scope>IDENTIFICATION</scope>
</reference>
<dbReference type="AlphaFoldDB" id="A0A0D9WAA7"/>
<dbReference type="InterPro" id="IPR029063">
    <property type="entry name" value="SAM-dependent_MTases_sf"/>
</dbReference>
<dbReference type="PANTHER" id="PTHR14614:SF123">
    <property type="entry name" value="OS04G0645500 PROTEIN"/>
    <property type="match status" value="1"/>
</dbReference>
<dbReference type="Gene3D" id="3.40.50.150">
    <property type="entry name" value="Vaccinia Virus protein VP39"/>
    <property type="match status" value="1"/>
</dbReference>
<dbReference type="Proteomes" id="UP000032180">
    <property type="component" value="Chromosome 4"/>
</dbReference>
<evidence type="ECO:0000313" key="1">
    <source>
        <dbReference type="EnsemblPlants" id="LPERR04G22970.1"/>
    </source>
</evidence>
<reference evidence="2" key="2">
    <citation type="submission" date="2013-12" db="EMBL/GenBank/DDBJ databases">
        <authorList>
            <person name="Yu Y."/>
            <person name="Lee S."/>
            <person name="de Baynast K."/>
            <person name="Wissotski M."/>
            <person name="Liu L."/>
            <person name="Talag J."/>
            <person name="Goicoechea J."/>
            <person name="Angelova A."/>
            <person name="Jetty R."/>
            <person name="Kudrna D."/>
            <person name="Golser W."/>
            <person name="Rivera L."/>
            <person name="Zhang J."/>
            <person name="Wing R."/>
        </authorList>
    </citation>
    <scope>NUCLEOTIDE SEQUENCE</scope>
</reference>
<accession>A0A0D9WAA7</accession>
<reference evidence="1 2" key="1">
    <citation type="submission" date="2012-08" db="EMBL/GenBank/DDBJ databases">
        <title>Oryza genome evolution.</title>
        <authorList>
            <person name="Wing R.A."/>
        </authorList>
    </citation>
    <scope>NUCLEOTIDE SEQUENCE</scope>
</reference>
<name>A0A0D9WAA7_9ORYZ</name>
<sequence>MELTTTETTTNVHHLHVPVANHTLTVIERDATHDPTTGHALTGSWLWDSSLVLASHLATLHHLVNNATVLELGAGATGLPGVASVACHGAARCVLTDLGPLLPCLRLNALANGLVPDLQAYVRELRWGEQLETDLRIDVVLMSDVFYDPGDMPAMAATLRGVWREDDGGGGTVGWAASESRDGVEECVEVLREEGFEVDEVDRVTRPLLRDGEQVADFAVFRLRRRQSAAATAEVDFTL</sequence>
<dbReference type="Gramene" id="LPERR04G22970.1">
    <property type="protein sequence ID" value="LPERR04G22970.1"/>
    <property type="gene ID" value="LPERR04G22970"/>
</dbReference>